<organism evidence="5">
    <name type="scientific">Amphora coffeiformis</name>
    <dbReference type="NCBI Taxonomy" id="265554"/>
    <lineage>
        <taxon>Eukaryota</taxon>
        <taxon>Sar</taxon>
        <taxon>Stramenopiles</taxon>
        <taxon>Ochrophyta</taxon>
        <taxon>Bacillariophyta</taxon>
        <taxon>Bacillariophyceae</taxon>
        <taxon>Bacillariophycidae</taxon>
        <taxon>Thalassiophysales</taxon>
        <taxon>Catenulaceae</taxon>
        <taxon>Amphora</taxon>
    </lineage>
</organism>
<evidence type="ECO:0000256" key="2">
    <source>
        <dbReference type="SAM" id="MobiDB-lite"/>
    </source>
</evidence>
<reference evidence="5" key="1">
    <citation type="submission" date="2021-01" db="EMBL/GenBank/DDBJ databases">
        <authorList>
            <person name="Corre E."/>
            <person name="Pelletier E."/>
            <person name="Niang G."/>
            <person name="Scheremetjew M."/>
            <person name="Finn R."/>
            <person name="Kale V."/>
            <person name="Holt S."/>
            <person name="Cochrane G."/>
            <person name="Meng A."/>
            <person name="Brown T."/>
            <person name="Cohen L."/>
        </authorList>
    </citation>
    <scope>NUCLEOTIDE SEQUENCE</scope>
    <source>
        <strain evidence="5">CCMP127</strain>
    </source>
</reference>
<dbReference type="InterPro" id="IPR018247">
    <property type="entry name" value="EF_Hand_1_Ca_BS"/>
</dbReference>
<feature type="domain" description="EF-hand" evidence="3">
    <location>
        <begin position="612"/>
        <end position="647"/>
    </location>
</feature>
<feature type="region of interest" description="Disordered" evidence="2">
    <location>
        <begin position="1"/>
        <end position="87"/>
    </location>
</feature>
<dbReference type="InterPro" id="IPR011992">
    <property type="entry name" value="EF-hand-dom_pair"/>
</dbReference>
<dbReference type="InterPro" id="IPR036457">
    <property type="entry name" value="PPM-type-like_dom_sf"/>
</dbReference>
<evidence type="ECO:0000256" key="1">
    <source>
        <dbReference type="ARBA" id="ARBA00022837"/>
    </source>
</evidence>
<keyword evidence="1" id="KW-0106">Calcium</keyword>
<feature type="domain" description="EF-hand" evidence="3">
    <location>
        <begin position="575"/>
        <end position="610"/>
    </location>
</feature>
<dbReference type="Gene3D" id="3.60.40.10">
    <property type="entry name" value="PPM-type phosphatase domain"/>
    <property type="match status" value="1"/>
</dbReference>
<dbReference type="Pfam" id="PF00481">
    <property type="entry name" value="PP2C"/>
    <property type="match status" value="1"/>
</dbReference>
<dbReference type="InterPro" id="IPR015655">
    <property type="entry name" value="PP2C"/>
</dbReference>
<evidence type="ECO:0000259" key="3">
    <source>
        <dbReference type="PROSITE" id="PS50222"/>
    </source>
</evidence>
<evidence type="ECO:0000313" key="5">
    <source>
        <dbReference type="EMBL" id="CAE0405176.1"/>
    </source>
</evidence>
<feature type="compositionally biased region" description="Basic residues" evidence="2">
    <location>
        <begin position="63"/>
        <end position="80"/>
    </location>
</feature>
<dbReference type="PROSITE" id="PS51746">
    <property type="entry name" value="PPM_2"/>
    <property type="match status" value="1"/>
</dbReference>
<dbReference type="SUPFAM" id="SSF81606">
    <property type="entry name" value="PP2C-like"/>
    <property type="match status" value="1"/>
</dbReference>
<accession>A0A7S3P4Y0</accession>
<dbReference type="GO" id="GO:0005509">
    <property type="term" value="F:calcium ion binding"/>
    <property type="evidence" value="ECO:0007669"/>
    <property type="project" value="InterPro"/>
</dbReference>
<gene>
    <name evidence="5" type="ORF">ACOF00016_LOCUS3223</name>
</gene>
<feature type="compositionally biased region" description="Polar residues" evidence="2">
    <location>
        <begin position="1"/>
        <end position="33"/>
    </location>
</feature>
<dbReference type="PANTHER" id="PTHR13832">
    <property type="entry name" value="PROTEIN PHOSPHATASE 2C"/>
    <property type="match status" value="1"/>
</dbReference>
<dbReference type="PROSITE" id="PS50222">
    <property type="entry name" value="EF_HAND_2"/>
    <property type="match status" value="2"/>
</dbReference>
<dbReference type="Pfam" id="PF13499">
    <property type="entry name" value="EF-hand_7"/>
    <property type="match status" value="1"/>
</dbReference>
<feature type="domain" description="PPM-type phosphatase" evidence="4">
    <location>
        <begin position="155"/>
        <end position="504"/>
    </location>
</feature>
<evidence type="ECO:0008006" key="6">
    <source>
        <dbReference type="Google" id="ProtNLM"/>
    </source>
</evidence>
<dbReference type="PANTHER" id="PTHR13832:SF792">
    <property type="entry name" value="GM14286P"/>
    <property type="match status" value="1"/>
</dbReference>
<proteinExistence type="predicted"/>
<dbReference type="CDD" id="cd00051">
    <property type="entry name" value="EFh"/>
    <property type="match status" value="1"/>
</dbReference>
<dbReference type="SMART" id="SM00332">
    <property type="entry name" value="PP2Cc"/>
    <property type="match status" value="1"/>
</dbReference>
<dbReference type="InterPro" id="IPR002048">
    <property type="entry name" value="EF_hand_dom"/>
</dbReference>
<name>A0A7S3P4Y0_9STRA</name>
<dbReference type="CDD" id="cd00143">
    <property type="entry name" value="PP2Cc"/>
    <property type="match status" value="1"/>
</dbReference>
<protein>
    <recommendedName>
        <fullName evidence="6">Calmodulin</fullName>
    </recommendedName>
</protein>
<dbReference type="SUPFAM" id="SSF47473">
    <property type="entry name" value="EF-hand"/>
    <property type="match status" value="1"/>
</dbReference>
<dbReference type="SMART" id="SM00054">
    <property type="entry name" value="EFh"/>
    <property type="match status" value="2"/>
</dbReference>
<dbReference type="GO" id="GO:0004722">
    <property type="term" value="F:protein serine/threonine phosphatase activity"/>
    <property type="evidence" value="ECO:0007669"/>
    <property type="project" value="InterPro"/>
</dbReference>
<evidence type="ECO:0000259" key="4">
    <source>
        <dbReference type="PROSITE" id="PS51746"/>
    </source>
</evidence>
<dbReference type="EMBL" id="HBIM01003743">
    <property type="protein sequence ID" value="CAE0405176.1"/>
    <property type="molecule type" value="Transcribed_RNA"/>
</dbReference>
<sequence>MAVNPGRSNSKSYGGSNTKGASTTSSPENNNNHGTTKKMKPKKGGGGPPPTMMAGFAPSLSHPRQRVHARKNRPRPHQGTRRSGAALPTHALSTALHKLEAHVVTTTAGQDALDQVMMALDRLEETLQPPEVLQAKHKLTLFQPTPPELVEPFPDHHLRLFRATYEANDPIEDRSTVVIGEDFLFAGVWDGHGGYQCAEFTQNIVFQNFADAFAESRADIPVSFAKAYFKTNKDYYHFARALNHRDTFFAGTCAVACFIDLTQQKLWCSNLGDSRAVMGTFRDDGTLHTEALSVDHTAASLIERQRIQEAHPHDEEVVLDMTQFYEGSDEDDSYEEPPDWRVKKVAAFTRSIGDLQLKEKNTSALFNSYMPEENQILPRPGAVDKQTNTPTPPYIFSDPETKEFPLQHAGFVIIACDGVWDEMSNQQAVHCVANLLRQHEGSSSTNIAELFIEKVLEKAVERLREEGYEDDLTLEELKRRPKGKATEGSRSRMHDDITVVIVEFGDTDKHCQEDLPFSSSSLQKCKAQTENRKGMRSSRKTPAPFLTIEEILREKEERKEVDKQIVEMMEFFDGMNTRHLEILFNALDVDGNGTLDHDEVYRLINQVMLTDVEPAVVDVAFREMDGDGNGSVDFSEFVAFFGHNKEST</sequence>
<dbReference type="PROSITE" id="PS00018">
    <property type="entry name" value="EF_HAND_1"/>
    <property type="match status" value="2"/>
</dbReference>
<dbReference type="AlphaFoldDB" id="A0A7S3P4Y0"/>
<dbReference type="Gene3D" id="1.10.238.10">
    <property type="entry name" value="EF-hand"/>
    <property type="match status" value="1"/>
</dbReference>
<dbReference type="InterPro" id="IPR001932">
    <property type="entry name" value="PPM-type_phosphatase-like_dom"/>
</dbReference>